<dbReference type="GO" id="GO:0045087">
    <property type="term" value="P:innate immune response"/>
    <property type="evidence" value="ECO:0000318"/>
    <property type="project" value="GO_Central"/>
</dbReference>
<dbReference type="Pfam" id="PF00622">
    <property type="entry name" value="SPRY"/>
    <property type="match status" value="1"/>
</dbReference>
<dbReference type="InterPro" id="IPR043136">
    <property type="entry name" value="B30.2/SPRY_sf"/>
</dbReference>
<dbReference type="PROSITE" id="PS50188">
    <property type="entry name" value="B302_SPRY"/>
    <property type="match status" value="1"/>
</dbReference>
<dbReference type="InterPro" id="IPR003879">
    <property type="entry name" value="Butyrophylin_SPRY"/>
</dbReference>
<dbReference type="InterPro" id="IPR001870">
    <property type="entry name" value="B30.2/SPRY"/>
</dbReference>
<keyword evidence="3" id="KW-1185">Reference proteome</keyword>
<sequence length="259" mass="30358">MAADKCKKKLEETLNVLHEKEEELKVEYNDMGKQEEYFKKDTDFYKKLIRCEYRKMHGIIYNEENRNLQNLDQGIEDKLAKVEANKAKLSPQIKHDNEKILEVEESLGYERHPGKQVSQWILQTDRLQLIIPEHFKSLKYRLDPHNQPDNEERLDYFVTVLGTETFTSGKHYWEVDVEGQTEWVLGICEDSVSKNENLSLSSEDVKATIGSKVNNQALFWSSEGCFYWIAANKLGIFLDYDEGNITFYNVQKRMLSLVS</sequence>
<dbReference type="InterPro" id="IPR013320">
    <property type="entry name" value="ConA-like_dom_sf"/>
</dbReference>
<dbReference type="eggNOG" id="KOG2177">
    <property type="taxonomic scope" value="Eukaryota"/>
</dbReference>
<name>H9H7G1_MONDO</name>
<dbReference type="PANTHER" id="PTHR24103">
    <property type="entry name" value="E3 UBIQUITIN-PROTEIN LIGASE TRIM"/>
    <property type="match status" value="1"/>
</dbReference>
<dbReference type="InterPro" id="IPR050143">
    <property type="entry name" value="TRIM/RBCC"/>
</dbReference>
<dbReference type="OMA" id="LIRCEYR"/>
<dbReference type="HOGENOM" id="CLU_1610221_0_0_1"/>
<dbReference type="Gene3D" id="2.60.120.920">
    <property type="match status" value="1"/>
</dbReference>
<dbReference type="GO" id="GO:0061630">
    <property type="term" value="F:ubiquitin protein ligase activity"/>
    <property type="evidence" value="ECO:0000318"/>
    <property type="project" value="GO_Central"/>
</dbReference>
<evidence type="ECO:0000259" key="1">
    <source>
        <dbReference type="PROSITE" id="PS50188"/>
    </source>
</evidence>
<proteinExistence type="predicted"/>
<feature type="domain" description="B30.2/SPRY" evidence="1">
    <location>
        <begin position="96"/>
        <end position="259"/>
    </location>
</feature>
<dbReference type="InParanoid" id="H9H7G1"/>
<dbReference type="InterPro" id="IPR003877">
    <property type="entry name" value="SPRY_dom"/>
</dbReference>
<organism evidence="2 3">
    <name type="scientific">Monodelphis domestica</name>
    <name type="common">Gray short-tailed opossum</name>
    <dbReference type="NCBI Taxonomy" id="13616"/>
    <lineage>
        <taxon>Eukaryota</taxon>
        <taxon>Metazoa</taxon>
        <taxon>Chordata</taxon>
        <taxon>Craniata</taxon>
        <taxon>Vertebrata</taxon>
        <taxon>Euteleostomi</taxon>
        <taxon>Mammalia</taxon>
        <taxon>Metatheria</taxon>
        <taxon>Didelphimorphia</taxon>
        <taxon>Didelphidae</taxon>
        <taxon>Monodelphis</taxon>
    </lineage>
</organism>
<reference evidence="2" key="1">
    <citation type="journal article" date="2007" name="Nature">
        <title>Genome of the marsupial Monodelphis domestica reveals innovation in non-coding sequences.</title>
        <authorList>
            <person name="Mikkelsen T.S."/>
            <person name="Wakefield M.J."/>
            <person name="Aken B."/>
            <person name="Amemiya C.T."/>
            <person name="Chang J.L."/>
            <person name="Duke S."/>
            <person name="Garber M."/>
            <person name="Gentles A.J."/>
            <person name="Goodstadt L."/>
            <person name="Heger A."/>
            <person name="Jurka J."/>
            <person name="Kamal M."/>
            <person name="Mauceli E."/>
            <person name="Searle S.M."/>
            <person name="Sharpe T."/>
            <person name="Baker M.L."/>
            <person name="Batzer M.A."/>
            <person name="Benos P.V."/>
            <person name="Belov K."/>
            <person name="Clamp M."/>
            <person name="Cook A."/>
            <person name="Cuff J."/>
            <person name="Das R."/>
            <person name="Davidow L."/>
            <person name="Deakin J.E."/>
            <person name="Fazzari M.J."/>
            <person name="Glass J.L."/>
            <person name="Grabherr M."/>
            <person name="Greally J.M."/>
            <person name="Gu W."/>
            <person name="Hore T.A."/>
            <person name="Huttley G.A."/>
            <person name="Kleber M."/>
            <person name="Jirtle R.L."/>
            <person name="Koina E."/>
            <person name="Lee J.T."/>
            <person name="Mahony S."/>
            <person name="Marra M.A."/>
            <person name="Miller R.D."/>
            <person name="Nicholls R.D."/>
            <person name="Oda M."/>
            <person name="Papenfuss A.T."/>
            <person name="Parra Z.E."/>
            <person name="Pollock D.D."/>
            <person name="Ray D.A."/>
            <person name="Schein J.E."/>
            <person name="Speed T.P."/>
            <person name="Thompson K."/>
            <person name="VandeBerg J.L."/>
            <person name="Wade C.M."/>
            <person name="Walker J.A."/>
            <person name="Waters P.D."/>
            <person name="Webber C."/>
            <person name="Weidman J.R."/>
            <person name="Xie X."/>
            <person name="Zody M.C."/>
            <person name="Baldwin J."/>
            <person name="Abdouelleil A."/>
            <person name="Abdulkadir J."/>
            <person name="Abebe A."/>
            <person name="Abera B."/>
            <person name="Abreu J."/>
            <person name="Acer S.C."/>
            <person name="Aftuck L."/>
            <person name="Alexander A."/>
            <person name="An P."/>
            <person name="Anderson E."/>
            <person name="Anderson S."/>
            <person name="Arachi H."/>
            <person name="Azer M."/>
            <person name="Bachantsang P."/>
            <person name="Barry A."/>
            <person name="Bayul T."/>
            <person name="Berlin A."/>
            <person name="Bessette D."/>
            <person name="Bloom T."/>
            <person name="Bloom T."/>
            <person name="Boguslavskiy L."/>
            <person name="Bonnet C."/>
            <person name="Boukhgalter B."/>
            <person name="Bourzgui I."/>
            <person name="Brown A."/>
            <person name="Cahill P."/>
            <person name="Channer S."/>
            <person name="Cheshatsang Y."/>
            <person name="Chuda L."/>
            <person name="Citroen M."/>
            <person name="Collymore A."/>
            <person name="Cooke P."/>
            <person name="Costello M."/>
            <person name="D'Aco K."/>
            <person name="Daza R."/>
            <person name="De Haan G."/>
            <person name="DeGray S."/>
            <person name="DeMaso C."/>
            <person name="Dhargay N."/>
            <person name="Dooley K."/>
            <person name="Dooley E."/>
            <person name="Doricent M."/>
            <person name="Dorje P."/>
            <person name="Dorjee K."/>
            <person name="Dupes A."/>
            <person name="Elong R."/>
            <person name="Falk J."/>
            <person name="Farina A."/>
            <person name="Faro S."/>
            <person name="Ferguson D."/>
            <person name="Fisher S."/>
            <person name="Foley C.D."/>
            <person name="Franke A."/>
            <person name="Friedrich D."/>
            <person name="Gadbois L."/>
            <person name="Gearin G."/>
            <person name="Gearin C.R."/>
            <person name="Giannoukos G."/>
            <person name="Goode T."/>
            <person name="Graham J."/>
            <person name="Grandbois E."/>
            <person name="Grewal S."/>
            <person name="Gyaltsen K."/>
            <person name="Hafez N."/>
            <person name="Hagos B."/>
            <person name="Hall J."/>
            <person name="Henson C."/>
            <person name="Hollinger A."/>
            <person name="Honan T."/>
            <person name="Huard M.D."/>
            <person name="Hughes L."/>
            <person name="Hurhula B."/>
            <person name="Husby M.E."/>
            <person name="Kamat A."/>
            <person name="Kanga B."/>
            <person name="Kashin S."/>
            <person name="Khazanovich D."/>
            <person name="Kisner P."/>
            <person name="Lance K."/>
            <person name="Lara M."/>
            <person name="Lee W."/>
            <person name="Lennon N."/>
            <person name="Letendre F."/>
            <person name="LeVine R."/>
            <person name="Lipovsky A."/>
            <person name="Liu X."/>
            <person name="Liu J."/>
            <person name="Liu S."/>
            <person name="Lokyitsang T."/>
            <person name="Lokyitsang Y."/>
            <person name="Lubonja R."/>
            <person name="Lui A."/>
            <person name="MacDonald P."/>
            <person name="Magnisalis V."/>
            <person name="Maru K."/>
            <person name="Matthews C."/>
            <person name="McCusker W."/>
            <person name="McDonough S."/>
            <person name="Mehta T."/>
            <person name="Meldrim J."/>
            <person name="Meneus L."/>
            <person name="Mihai O."/>
            <person name="Mihalev A."/>
            <person name="Mihova T."/>
            <person name="Mittelman R."/>
            <person name="Mlenga V."/>
            <person name="Montmayeur A."/>
            <person name="Mulrain L."/>
            <person name="Navidi A."/>
            <person name="Naylor J."/>
            <person name="Negash T."/>
            <person name="Nguyen T."/>
            <person name="Nguyen N."/>
            <person name="Nicol R."/>
            <person name="Norbu C."/>
            <person name="Norbu N."/>
            <person name="Novod N."/>
            <person name="O'Neill B."/>
            <person name="Osman S."/>
            <person name="Markiewicz E."/>
            <person name="Oyono O.L."/>
            <person name="Patti C."/>
            <person name="Phunkhang P."/>
            <person name="Pierre F."/>
            <person name="Priest M."/>
            <person name="Raghuraman S."/>
            <person name="Rege F."/>
            <person name="Reyes R."/>
            <person name="Rise C."/>
            <person name="Rogov P."/>
            <person name="Ross K."/>
            <person name="Ryan E."/>
            <person name="Settipalli S."/>
            <person name="Shea T."/>
            <person name="Sherpa N."/>
            <person name="Shi L."/>
            <person name="Shih D."/>
            <person name="Sparrow T."/>
            <person name="Spaulding J."/>
            <person name="Stalker J."/>
            <person name="Stange-Thomann N."/>
            <person name="Stavropoulos S."/>
            <person name="Stone C."/>
            <person name="Strader C."/>
            <person name="Tesfaye S."/>
            <person name="Thomson T."/>
            <person name="Thoulutsang Y."/>
            <person name="Thoulutsang D."/>
            <person name="Topham K."/>
            <person name="Topping I."/>
            <person name="Tsamla T."/>
            <person name="Vassiliev H."/>
            <person name="Vo A."/>
            <person name="Wangchuk T."/>
            <person name="Wangdi T."/>
            <person name="Weiand M."/>
            <person name="Wilkinson J."/>
            <person name="Wilson A."/>
            <person name="Yadav S."/>
            <person name="Young G."/>
            <person name="Yu Q."/>
            <person name="Zembek L."/>
            <person name="Zhong D."/>
            <person name="Zimmer A."/>
            <person name="Zwirko Z."/>
            <person name="Jaffe D.B."/>
            <person name="Alvarez P."/>
            <person name="Brockman W."/>
            <person name="Butler J."/>
            <person name="Chin C."/>
            <person name="Gnerre S."/>
            <person name="MacCallum I."/>
            <person name="Graves J.A."/>
            <person name="Ponting C.P."/>
            <person name="Breen M."/>
            <person name="Samollow P.B."/>
            <person name="Lander E.S."/>
            <person name="Lindblad-Toh K."/>
        </authorList>
    </citation>
    <scope>NUCLEOTIDE SEQUENCE [LARGE SCALE GENOMIC DNA]</scope>
</reference>
<evidence type="ECO:0000313" key="2">
    <source>
        <dbReference type="Ensembl" id="ENSMODP00000024676.4"/>
    </source>
</evidence>
<protein>
    <submittedName>
        <fullName evidence="2">Probable E3 ubiquitin-protein ligase TRIML1</fullName>
    </submittedName>
</protein>
<dbReference type="PRINTS" id="PR01407">
    <property type="entry name" value="BUTYPHLNCDUF"/>
</dbReference>
<dbReference type="Bgee" id="ENSMODG00000027883">
    <property type="expression patterns" value="Expressed in kidney and 15 other cell types or tissues"/>
</dbReference>
<dbReference type="Proteomes" id="UP000002280">
    <property type="component" value="Unplaced"/>
</dbReference>
<dbReference type="SUPFAM" id="SSF49899">
    <property type="entry name" value="Concanavalin A-like lectins/glucanases"/>
    <property type="match status" value="1"/>
</dbReference>
<dbReference type="GeneTree" id="ENSGT00940000154582"/>
<evidence type="ECO:0000313" key="3">
    <source>
        <dbReference type="Proteomes" id="UP000002280"/>
    </source>
</evidence>
<reference evidence="2" key="2">
    <citation type="submission" date="2025-08" db="UniProtKB">
        <authorList>
            <consortium name="Ensembl"/>
        </authorList>
    </citation>
    <scope>IDENTIFICATION</scope>
</reference>
<dbReference type="AlphaFoldDB" id="H9H7G1"/>
<dbReference type="GO" id="GO:0005737">
    <property type="term" value="C:cytoplasm"/>
    <property type="evidence" value="ECO:0000318"/>
    <property type="project" value="GO_Central"/>
</dbReference>
<accession>H9H7G1</accession>
<dbReference type="Ensembl" id="ENSMODT00000025112.4">
    <property type="protein sequence ID" value="ENSMODP00000024676.4"/>
    <property type="gene ID" value="ENSMODG00000027883.2"/>
</dbReference>
<reference evidence="2" key="3">
    <citation type="submission" date="2025-09" db="UniProtKB">
        <authorList>
            <consortium name="Ensembl"/>
        </authorList>
    </citation>
    <scope>IDENTIFICATION</scope>
</reference>